<sequence>MASSYLLSTNRKAINWRLVTIGLFIQTMFAIWEVAKGM</sequence>
<protein>
    <recommendedName>
        <fullName evidence="2">Concentrative nucleoside transporter N-terminal domain-containing protein</fullName>
    </recommendedName>
</protein>
<keyword evidence="1" id="KW-0812">Transmembrane</keyword>
<evidence type="ECO:0000313" key="3">
    <source>
        <dbReference type="EMBL" id="MBK9715939.1"/>
    </source>
</evidence>
<evidence type="ECO:0000259" key="2">
    <source>
        <dbReference type="Pfam" id="PF01773"/>
    </source>
</evidence>
<dbReference type="AlphaFoldDB" id="A0A9D7S6V8"/>
<evidence type="ECO:0000313" key="4">
    <source>
        <dbReference type="Proteomes" id="UP000808349"/>
    </source>
</evidence>
<name>A0A9D7S6V8_9BACT</name>
<feature type="domain" description="Concentrative nucleoside transporter N-terminal" evidence="2">
    <location>
        <begin position="3"/>
        <end position="31"/>
    </location>
</feature>
<dbReference type="Pfam" id="PF01773">
    <property type="entry name" value="Nucleos_tra2_N"/>
    <property type="match status" value="1"/>
</dbReference>
<dbReference type="InterPro" id="IPR002668">
    <property type="entry name" value="CNT_N_dom"/>
</dbReference>
<reference evidence="3 4" key="1">
    <citation type="submission" date="2020-10" db="EMBL/GenBank/DDBJ databases">
        <title>Connecting structure to function with the recovery of over 1000 high-quality activated sludge metagenome-assembled genomes encoding full-length rRNA genes using long-read sequencing.</title>
        <authorList>
            <person name="Singleton C.M."/>
            <person name="Petriglieri F."/>
            <person name="Kristensen J.M."/>
            <person name="Kirkegaard R.H."/>
            <person name="Michaelsen T.Y."/>
            <person name="Andersen M.H."/>
            <person name="Karst S.M."/>
            <person name="Dueholm M.S."/>
            <person name="Nielsen P.H."/>
            <person name="Albertsen M."/>
        </authorList>
    </citation>
    <scope>NUCLEOTIDE SEQUENCE [LARGE SCALE GENOMIC DNA]</scope>
    <source>
        <strain evidence="3">Ribe_18-Q3-R11-54_BAT3C.373</strain>
    </source>
</reference>
<accession>A0A9D7S6V8</accession>
<comment type="caution">
    <text evidence="3">The sequence shown here is derived from an EMBL/GenBank/DDBJ whole genome shotgun (WGS) entry which is preliminary data.</text>
</comment>
<feature type="transmembrane region" description="Helical" evidence="1">
    <location>
        <begin position="14"/>
        <end position="35"/>
    </location>
</feature>
<keyword evidence="1" id="KW-1133">Transmembrane helix</keyword>
<dbReference type="Proteomes" id="UP000808349">
    <property type="component" value="Unassembled WGS sequence"/>
</dbReference>
<dbReference type="EMBL" id="JADKFW010000001">
    <property type="protein sequence ID" value="MBK9715939.1"/>
    <property type="molecule type" value="Genomic_DNA"/>
</dbReference>
<gene>
    <name evidence="3" type="ORF">IPO85_00110</name>
</gene>
<keyword evidence="1" id="KW-0472">Membrane</keyword>
<organism evidence="3 4">
    <name type="scientific">Candidatus Defluviibacterium haderslevense</name>
    <dbReference type="NCBI Taxonomy" id="2981993"/>
    <lineage>
        <taxon>Bacteria</taxon>
        <taxon>Pseudomonadati</taxon>
        <taxon>Bacteroidota</taxon>
        <taxon>Saprospiria</taxon>
        <taxon>Saprospirales</taxon>
        <taxon>Saprospiraceae</taxon>
        <taxon>Candidatus Defluviibacterium</taxon>
    </lineage>
</organism>
<proteinExistence type="predicted"/>
<evidence type="ECO:0000256" key="1">
    <source>
        <dbReference type="SAM" id="Phobius"/>
    </source>
</evidence>